<protein>
    <recommendedName>
        <fullName evidence="6">C1q domain-containing protein</fullName>
    </recommendedName>
</protein>
<evidence type="ECO:0000313" key="7">
    <source>
        <dbReference type="Ensembl" id="ENSPMGP00000004551.1"/>
    </source>
</evidence>
<dbReference type="SMART" id="SM00110">
    <property type="entry name" value="C1Q"/>
    <property type="match status" value="1"/>
</dbReference>
<feature type="chain" id="PRO_5017400728" description="C1q domain-containing protein" evidence="5">
    <location>
        <begin position="17"/>
        <end position="214"/>
    </location>
</feature>
<dbReference type="SUPFAM" id="SSF49842">
    <property type="entry name" value="TNF-like"/>
    <property type="match status" value="1"/>
</dbReference>
<dbReference type="Pfam" id="PF00386">
    <property type="entry name" value="C1q"/>
    <property type="match status" value="1"/>
</dbReference>
<evidence type="ECO:0000313" key="8">
    <source>
        <dbReference type="Proteomes" id="UP000261520"/>
    </source>
</evidence>
<feature type="signal peptide" evidence="5">
    <location>
        <begin position="1"/>
        <end position="16"/>
    </location>
</feature>
<dbReference type="GO" id="GO:0005576">
    <property type="term" value="C:extracellular region"/>
    <property type="evidence" value="ECO:0007669"/>
    <property type="project" value="UniProtKB-SubCell"/>
</dbReference>
<dbReference type="Proteomes" id="UP000261520">
    <property type="component" value="Unplaced"/>
</dbReference>
<dbReference type="PANTHER" id="PTHR22923:SF102">
    <property type="entry name" value="CEREBELLIN 13-RELATED"/>
    <property type="match status" value="1"/>
</dbReference>
<dbReference type="InterPro" id="IPR001073">
    <property type="entry name" value="C1q_dom"/>
</dbReference>
<feature type="coiled-coil region" evidence="4">
    <location>
        <begin position="38"/>
        <end position="72"/>
    </location>
</feature>
<dbReference type="InterPro" id="IPR050822">
    <property type="entry name" value="Cerebellin_Synaptic_Org"/>
</dbReference>
<name>A0A3B3ZJG1_9GOBI</name>
<evidence type="ECO:0000256" key="3">
    <source>
        <dbReference type="ARBA" id="ARBA00022729"/>
    </source>
</evidence>
<keyword evidence="4" id="KW-0175">Coiled coil</keyword>
<evidence type="ECO:0000256" key="1">
    <source>
        <dbReference type="ARBA" id="ARBA00004613"/>
    </source>
</evidence>
<proteinExistence type="predicted"/>
<dbReference type="AlphaFoldDB" id="A0A3B3ZJG1"/>
<accession>A0A3B3ZJG1</accession>
<dbReference type="PRINTS" id="PR00007">
    <property type="entry name" value="COMPLEMNTC1Q"/>
</dbReference>
<reference evidence="7" key="1">
    <citation type="submission" date="2025-08" db="UniProtKB">
        <authorList>
            <consortium name="Ensembl"/>
        </authorList>
    </citation>
    <scope>IDENTIFICATION</scope>
</reference>
<sequence>MQTVVLLLLISCAVNGAQDNLNGAKPAQCCDGSVSMAVGALTEKVANLMDKMTQVEAKLDQTETELTQLKSITLGTPKVAFSASLTETGSGNTGPFNIATPLKYKKVFSNFGSNYNPATGIFTAPTKGMYFFRFSMFNNLEEHSNSIVSLTKNGQRVVSVSDTSRSDNRDMGSNAAVFPLEAGDTVYVELAANRLVYDDTMNYNTFTGFLLFTL</sequence>
<dbReference type="PANTHER" id="PTHR22923">
    <property type="entry name" value="CEREBELLIN-RELATED"/>
    <property type="match status" value="1"/>
</dbReference>
<keyword evidence="8" id="KW-1185">Reference proteome</keyword>
<evidence type="ECO:0000256" key="5">
    <source>
        <dbReference type="SAM" id="SignalP"/>
    </source>
</evidence>
<dbReference type="InterPro" id="IPR008983">
    <property type="entry name" value="Tumour_necrosis_fac-like_dom"/>
</dbReference>
<reference evidence="7" key="2">
    <citation type="submission" date="2025-09" db="UniProtKB">
        <authorList>
            <consortium name="Ensembl"/>
        </authorList>
    </citation>
    <scope>IDENTIFICATION</scope>
</reference>
<keyword evidence="3 5" id="KW-0732">Signal</keyword>
<evidence type="ECO:0000256" key="4">
    <source>
        <dbReference type="SAM" id="Coils"/>
    </source>
</evidence>
<comment type="subcellular location">
    <subcellularLocation>
        <location evidence="1">Secreted</location>
    </subcellularLocation>
</comment>
<keyword evidence="2" id="KW-0964">Secreted</keyword>
<organism evidence="7 8">
    <name type="scientific">Periophthalmus magnuspinnatus</name>
    <dbReference type="NCBI Taxonomy" id="409849"/>
    <lineage>
        <taxon>Eukaryota</taxon>
        <taxon>Metazoa</taxon>
        <taxon>Chordata</taxon>
        <taxon>Craniata</taxon>
        <taxon>Vertebrata</taxon>
        <taxon>Euteleostomi</taxon>
        <taxon>Actinopterygii</taxon>
        <taxon>Neopterygii</taxon>
        <taxon>Teleostei</taxon>
        <taxon>Neoteleostei</taxon>
        <taxon>Acanthomorphata</taxon>
        <taxon>Gobiaria</taxon>
        <taxon>Gobiiformes</taxon>
        <taxon>Gobioidei</taxon>
        <taxon>Gobiidae</taxon>
        <taxon>Oxudercinae</taxon>
        <taxon>Periophthalmus</taxon>
    </lineage>
</organism>
<dbReference type="Gene3D" id="2.60.120.40">
    <property type="match status" value="1"/>
</dbReference>
<dbReference type="STRING" id="409849.ENSPMGP00000004551"/>
<evidence type="ECO:0000256" key="2">
    <source>
        <dbReference type="ARBA" id="ARBA00022525"/>
    </source>
</evidence>
<dbReference type="Ensembl" id="ENSPMGT00000004833.1">
    <property type="protein sequence ID" value="ENSPMGP00000004551.1"/>
    <property type="gene ID" value="ENSPMGG00000003858.1"/>
</dbReference>
<feature type="domain" description="C1q" evidence="6">
    <location>
        <begin position="74"/>
        <end position="214"/>
    </location>
</feature>
<evidence type="ECO:0000259" key="6">
    <source>
        <dbReference type="PROSITE" id="PS50871"/>
    </source>
</evidence>
<dbReference type="PROSITE" id="PS50871">
    <property type="entry name" value="C1Q"/>
    <property type="match status" value="1"/>
</dbReference>